<keyword evidence="4" id="KW-0472">Membrane</keyword>
<feature type="domain" description="Multidrug resistance protein MdtA-like barrel-sandwich hybrid" evidence="6">
    <location>
        <begin position="87"/>
        <end position="218"/>
    </location>
</feature>
<dbReference type="GO" id="GO:1990281">
    <property type="term" value="C:efflux pump complex"/>
    <property type="evidence" value="ECO:0007669"/>
    <property type="project" value="TreeGrafter"/>
</dbReference>
<dbReference type="AlphaFoldDB" id="A0AB36R3S5"/>
<name>A0AB36R3S5_9HYPH</name>
<organism evidence="8 9">
    <name type="scientific">Mesorhizobium mediterraneum</name>
    <dbReference type="NCBI Taxonomy" id="43617"/>
    <lineage>
        <taxon>Bacteria</taxon>
        <taxon>Pseudomonadati</taxon>
        <taxon>Pseudomonadota</taxon>
        <taxon>Alphaproteobacteria</taxon>
        <taxon>Hyphomicrobiales</taxon>
        <taxon>Phyllobacteriaceae</taxon>
        <taxon>Mesorhizobium</taxon>
    </lineage>
</organism>
<evidence type="ECO:0000256" key="4">
    <source>
        <dbReference type="SAM" id="Phobius"/>
    </source>
</evidence>
<keyword evidence="4" id="KW-1133">Transmembrane helix</keyword>
<dbReference type="InterPro" id="IPR006143">
    <property type="entry name" value="RND_pump_MFP"/>
</dbReference>
<dbReference type="Pfam" id="PF25917">
    <property type="entry name" value="BSH_RND"/>
    <property type="match status" value="1"/>
</dbReference>
<keyword evidence="4" id="KW-0812">Transmembrane</keyword>
<feature type="domain" description="Multidrug resistance protein MdtA-like alpha-helical hairpin" evidence="5">
    <location>
        <begin position="121"/>
        <end position="190"/>
    </location>
</feature>
<protein>
    <submittedName>
        <fullName evidence="8">Efflux transporter periplasmic adaptor subunit</fullName>
    </submittedName>
</protein>
<dbReference type="Gene3D" id="2.40.420.20">
    <property type="match status" value="1"/>
</dbReference>
<feature type="domain" description="Multidrug resistance protein MdtA-like C-terminal permuted SH3" evidence="7">
    <location>
        <begin position="306"/>
        <end position="366"/>
    </location>
</feature>
<accession>A0AB36R3S5</accession>
<sequence length="381" mass="39235">MSRNATSSASPPSVKTPSHLSFPASTILACAMATLPLLLAGCQKQEAAANKLPVMVRTETVAIANYAPRTSLTGAIAARTLNNLSFRVGGRVAERLVDVGQHVDQGAVLARIDPQEQEFDLRSAQADLDAAQAQLTQAAAAFERQKTLLARGYTTRRDYDAAEQASKVARGSVDAAQSALANAKENLSFTELKAGAAGVITVRQVEAGQVVQAAQTVFTLAEDGDRDAVFNVEETLVAKTPAAPAVTITLLSDPQIKAMGKVREISPAVDPASGSIRVKVAIPDTPAGMPLGAAVIGSVSAQPLKAVILPWQALTLSDGKPAVWVVDQSTKAVTTAQVEVLAFGSGSVVIDKGLEAGQTVVTAGGQLLSPGQTVEIAGAGQ</sequence>
<dbReference type="PANTHER" id="PTHR30469:SF38">
    <property type="entry name" value="HLYD FAMILY SECRETION PROTEIN"/>
    <property type="match status" value="1"/>
</dbReference>
<dbReference type="Gene3D" id="1.10.287.470">
    <property type="entry name" value="Helix hairpin bin"/>
    <property type="match status" value="1"/>
</dbReference>
<evidence type="ECO:0000259" key="5">
    <source>
        <dbReference type="Pfam" id="PF25876"/>
    </source>
</evidence>
<dbReference type="NCBIfam" id="TIGR01730">
    <property type="entry name" value="RND_mfp"/>
    <property type="match status" value="1"/>
</dbReference>
<gene>
    <name evidence="8" type="ORF">CIT25_25895</name>
</gene>
<keyword evidence="3" id="KW-0813">Transport</keyword>
<comment type="subcellular location">
    <subcellularLocation>
        <location evidence="1">Cell envelope</location>
    </subcellularLocation>
</comment>
<dbReference type="PROSITE" id="PS51257">
    <property type="entry name" value="PROKAR_LIPOPROTEIN"/>
    <property type="match status" value="1"/>
</dbReference>
<dbReference type="GO" id="GO:0015562">
    <property type="term" value="F:efflux transmembrane transporter activity"/>
    <property type="evidence" value="ECO:0007669"/>
    <property type="project" value="TreeGrafter"/>
</dbReference>
<evidence type="ECO:0000256" key="1">
    <source>
        <dbReference type="ARBA" id="ARBA00004196"/>
    </source>
</evidence>
<reference evidence="9" key="1">
    <citation type="submission" date="2017-08" db="EMBL/GenBank/DDBJ databases">
        <title>Mesorhizobium wenxinae sp. nov., a novel rhizobial species isolated from root nodules of chickpea (Cicer arietinum L.).</title>
        <authorList>
            <person name="Zhang J."/>
        </authorList>
    </citation>
    <scope>NUCLEOTIDE SEQUENCE [LARGE SCALE GENOMIC DNA]</scope>
    <source>
        <strain evidence="9">USDA 3392</strain>
    </source>
</reference>
<evidence type="ECO:0000256" key="2">
    <source>
        <dbReference type="ARBA" id="ARBA00009477"/>
    </source>
</evidence>
<keyword evidence="9" id="KW-1185">Reference proteome</keyword>
<evidence type="ECO:0000256" key="3">
    <source>
        <dbReference type="ARBA" id="ARBA00022448"/>
    </source>
</evidence>
<dbReference type="Gene3D" id="2.40.30.170">
    <property type="match status" value="1"/>
</dbReference>
<evidence type="ECO:0000259" key="7">
    <source>
        <dbReference type="Pfam" id="PF25967"/>
    </source>
</evidence>
<dbReference type="PANTHER" id="PTHR30469">
    <property type="entry name" value="MULTIDRUG RESISTANCE PROTEIN MDTA"/>
    <property type="match status" value="1"/>
</dbReference>
<dbReference type="SUPFAM" id="SSF111369">
    <property type="entry name" value="HlyD-like secretion proteins"/>
    <property type="match status" value="1"/>
</dbReference>
<evidence type="ECO:0000313" key="9">
    <source>
        <dbReference type="Proteomes" id="UP000216215"/>
    </source>
</evidence>
<comment type="similarity">
    <text evidence="2">Belongs to the membrane fusion protein (MFP) (TC 8.A.1) family.</text>
</comment>
<dbReference type="EMBL" id="NPKI01000033">
    <property type="protein sequence ID" value="PAP99250.1"/>
    <property type="molecule type" value="Genomic_DNA"/>
</dbReference>
<dbReference type="InterPro" id="IPR058625">
    <property type="entry name" value="MdtA-like_BSH"/>
</dbReference>
<dbReference type="Pfam" id="PF25876">
    <property type="entry name" value="HH_MFP_RND"/>
    <property type="match status" value="1"/>
</dbReference>
<dbReference type="Pfam" id="PF25967">
    <property type="entry name" value="RND-MFP_C"/>
    <property type="match status" value="1"/>
</dbReference>
<dbReference type="Proteomes" id="UP000216215">
    <property type="component" value="Unassembled WGS sequence"/>
</dbReference>
<dbReference type="InterPro" id="IPR058624">
    <property type="entry name" value="MdtA-like_HH"/>
</dbReference>
<dbReference type="Gene3D" id="2.40.50.100">
    <property type="match status" value="1"/>
</dbReference>
<proteinExistence type="inferred from homology"/>
<evidence type="ECO:0000259" key="6">
    <source>
        <dbReference type="Pfam" id="PF25917"/>
    </source>
</evidence>
<comment type="caution">
    <text evidence="8">The sequence shown here is derived from an EMBL/GenBank/DDBJ whole genome shotgun (WGS) entry which is preliminary data.</text>
</comment>
<feature type="transmembrane region" description="Helical" evidence="4">
    <location>
        <begin position="20"/>
        <end position="42"/>
    </location>
</feature>
<evidence type="ECO:0000313" key="8">
    <source>
        <dbReference type="EMBL" id="PAP99250.1"/>
    </source>
</evidence>
<dbReference type="InterPro" id="IPR058627">
    <property type="entry name" value="MdtA-like_C"/>
</dbReference>